<sequence length="138" mass="14218">MKILNITLSSLPLPARLLKSITAYSEVLSLVHDGIKAQVAALGGTVPGLAAIPEATPIHDAITKFVNALTAAETDKFSVAATVQAVADAAKELLAITRPANASIPPNILALVDRIFNAVKNIGETADAYLKAGCATTM</sequence>
<dbReference type="EMBL" id="JAAAIN010001281">
    <property type="protein sequence ID" value="KAG0304698.1"/>
    <property type="molecule type" value="Genomic_DNA"/>
</dbReference>
<organism evidence="1 2">
    <name type="scientific">Linnemannia gamsii</name>
    <dbReference type="NCBI Taxonomy" id="64522"/>
    <lineage>
        <taxon>Eukaryota</taxon>
        <taxon>Fungi</taxon>
        <taxon>Fungi incertae sedis</taxon>
        <taxon>Mucoromycota</taxon>
        <taxon>Mortierellomycotina</taxon>
        <taxon>Mortierellomycetes</taxon>
        <taxon>Mortierellales</taxon>
        <taxon>Mortierellaceae</taxon>
        <taxon>Linnemannia</taxon>
    </lineage>
</organism>
<keyword evidence="2" id="KW-1185">Reference proteome</keyword>
<comment type="caution">
    <text evidence="1">The sequence shown here is derived from an EMBL/GenBank/DDBJ whole genome shotgun (WGS) entry which is preliminary data.</text>
</comment>
<dbReference type="AlphaFoldDB" id="A0A9P6R1B2"/>
<gene>
    <name evidence="1" type="ORF">BGZ97_001376</name>
</gene>
<protein>
    <submittedName>
        <fullName evidence="1">Uncharacterized protein</fullName>
    </submittedName>
</protein>
<dbReference type="Proteomes" id="UP000823405">
    <property type="component" value="Unassembled WGS sequence"/>
</dbReference>
<evidence type="ECO:0000313" key="1">
    <source>
        <dbReference type="EMBL" id="KAG0304698.1"/>
    </source>
</evidence>
<proteinExistence type="predicted"/>
<name>A0A9P6R1B2_9FUNG</name>
<reference evidence="1" key="1">
    <citation type="journal article" date="2020" name="Fungal Divers.">
        <title>Resolving the Mortierellaceae phylogeny through synthesis of multi-gene phylogenetics and phylogenomics.</title>
        <authorList>
            <person name="Vandepol N."/>
            <person name="Liber J."/>
            <person name="Desiro A."/>
            <person name="Na H."/>
            <person name="Kennedy M."/>
            <person name="Barry K."/>
            <person name="Grigoriev I.V."/>
            <person name="Miller A.N."/>
            <person name="O'Donnell K."/>
            <person name="Stajich J.E."/>
            <person name="Bonito G."/>
        </authorList>
    </citation>
    <scope>NUCLEOTIDE SEQUENCE</scope>
    <source>
        <strain evidence="1">NVP60</strain>
    </source>
</reference>
<evidence type="ECO:0000313" key="2">
    <source>
        <dbReference type="Proteomes" id="UP000823405"/>
    </source>
</evidence>
<accession>A0A9P6R1B2</accession>